<gene>
    <name evidence="1" type="primary">Hypp5926</name>
    <name evidence="1" type="ORF">BLAG_LOCUS4152</name>
</gene>
<dbReference type="AlphaFoldDB" id="A0A8J9VZS6"/>
<keyword evidence="2" id="KW-1185">Reference proteome</keyword>
<accession>A0A8J9VZS6</accession>
<evidence type="ECO:0000313" key="1">
    <source>
        <dbReference type="EMBL" id="CAH1240060.1"/>
    </source>
</evidence>
<dbReference type="EMBL" id="OV696696">
    <property type="protein sequence ID" value="CAH1240060.1"/>
    <property type="molecule type" value="Genomic_DNA"/>
</dbReference>
<reference evidence="1" key="1">
    <citation type="submission" date="2022-01" db="EMBL/GenBank/DDBJ databases">
        <authorList>
            <person name="Braso-Vives M."/>
        </authorList>
    </citation>
    <scope>NUCLEOTIDE SEQUENCE</scope>
</reference>
<proteinExistence type="predicted"/>
<sequence length="150" mass="16661">MTAEQSSPGCASFLRTDAEVLPGVLNISSELVTSALRVSTFSAMENNGVVIRALRRDETQHVTEMVLSSFFQEGASLRNASRLMRKPVGNILVACSLIVFYSMTGSIALSVVLAPLAALLFCRWCLWKVHEEHRQRNQLELQDIFEWSTG</sequence>
<evidence type="ECO:0000313" key="2">
    <source>
        <dbReference type="Proteomes" id="UP000838412"/>
    </source>
</evidence>
<name>A0A8J9VZS6_BRALA</name>
<dbReference type="Proteomes" id="UP000838412">
    <property type="component" value="Chromosome 11"/>
</dbReference>
<protein>
    <submittedName>
        <fullName evidence="1">Hypp5926 protein</fullName>
    </submittedName>
</protein>
<organism evidence="1 2">
    <name type="scientific">Branchiostoma lanceolatum</name>
    <name type="common">Common lancelet</name>
    <name type="synonym">Amphioxus lanceolatum</name>
    <dbReference type="NCBI Taxonomy" id="7740"/>
    <lineage>
        <taxon>Eukaryota</taxon>
        <taxon>Metazoa</taxon>
        <taxon>Chordata</taxon>
        <taxon>Cephalochordata</taxon>
        <taxon>Leptocardii</taxon>
        <taxon>Amphioxiformes</taxon>
        <taxon>Branchiostomatidae</taxon>
        <taxon>Branchiostoma</taxon>
    </lineage>
</organism>